<gene>
    <name evidence="1" type="ORF">HGA08_05115</name>
</gene>
<accession>A0A846XR85</accession>
<dbReference type="EMBL" id="JAAXOP010000002">
    <property type="protein sequence ID" value="NKY49593.1"/>
    <property type="molecule type" value="Genomic_DNA"/>
</dbReference>
<comment type="caution">
    <text evidence="1">The sequence shown here is derived from an EMBL/GenBank/DDBJ whole genome shotgun (WGS) entry which is preliminary data.</text>
</comment>
<dbReference type="AlphaFoldDB" id="A0A846XR85"/>
<proteinExistence type="predicted"/>
<sequence length="78" mass="8504">MAVSTLYYAGQSFRISDDDWAKLDAELSVMDSGTSVPKAFTVTVQSGGRLSLLLSPNIAIALEQRDAVEPFMMEVDMD</sequence>
<name>A0A846XR85_9NOCA</name>
<protein>
    <submittedName>
        <fullName evidence="1">Uncharacterized protein</fullName>
    </submittedName>
</protein>
<keyword evidence="2" id="KW-1185">Reference proteome</keyword>
<dbReference type="Proteomes" id="UP000565711">
    <property type="component" value="Unassembled WGS sequence"/>
</dbReference>
<dbReference type="RefSeq" id="WP_067867881.1">
    <property type="nucleotide sequence ID" value="NZ_JAAXOP010000002.1"/>
</dbReference>
<reference evidence="1 2" key="1">
    <citation type="submission" date="2020-04" db="EMBL/GenBank/DDBJ databases">
        <title>MicrobeNet Type strains.</title>
        <authorList>
            <person name="Nicholson A.C."/>
        </authorList>
    </citation>
    <scope>NUCLEOTIDE SEQUENCE [LARGE SCALE GENOMIC DNA]</scope>
    <source>
        <strain evidence="1 2">JCM 12354</strain>
    </source>
</reference>
<evidence type="ECO:0000313" key="1">
    <source>
        <dbReference type="EMBL" id="NKY49593.1"/>
    </source>
</evidence>
<evidence type="ECO:0000313" key="2">
    <source>
        <dbReference type="Proteomes" id="UP000565711"/>
    </source>
</evidence>
<organism evidence="1 2">
    <name type="scientific">Nocardia vermiculata</name>
    <dbReference type="NCBI Taxonomy" id="257274"/>
    <lineage>
        <taxon>Bacteria</taxon>
        <taxon>Bacillati</taxon>
        <taxon>Actinomycetota</taxon>
        <taxon>Actinomycetes</taxon>
        <taxon>Mycobacteriales</taxon>
        <taxon>Nocardiaceae</taxon>
        <taxon>Nocardia</taxon>
    </lineage>
</organism>